<evidence type="ECO:0000313" key="4">
    <source>
        <dbReference type="Proteomes" id="UP000009131"/>
    </source>
</evidence>
<dbReference type="EMBL" id="BABT02000007">
    <property type="protein sequence ID" value="GAA93572.1"/>
    <property type="molecule type" value="Genomic_DNA"/>
</dbReference>
<dbReference type="Proteomes" id="UP000009131">
    <property type="component" value="Unassembled WGS sequence"/>
</dbReference>
<comment type="caution">
    <text evidence="3">The sequence shown here is derived from an EMBL/GenBank/DDBJ whole genome shotgun (WGS) entry which is preliminary data.</text>
</comment>
<dbReference type="PANTHER" id="PTHR40465:SF1">
    <property type="entry name" value="DUF6534 DOMAIN-CONTAINING PROTEIN"/>
    <property type="match status" value="1"/>
</dbReference>
<dbReference type="STRING" id="764103.G7DSL2"/>
<dbReference type="AlphaFoldDB" id="G7DSL2"/>
<feature type="transmembrane region" description="Helical" evidence="1">
    <location>
        <begin position="73"/>
        <end position="99"/>
    </location>
</feature>
<evidence type="ECO:0000256" key="1">
    <source>
        <dbReference type="SAM" id="Phobius"/>
    </source>
</evidence>
<dbReference type="Pfam" id="PF20152">
    <property type="entry name" value="DUF6534"/>
    <property type="match status" value="1"/>
</dbReference>
<keyword evidence="4" id="KW-1185">Reference proteome</keyword>
<keyword evidence="1" id="KW-0472">Membrane</keyword>
<dbReference type="OrthoDB" id="2885401at2759"/>
<dbReference type="InterPro" id="IPR045339">
    <property type="entry name" value="DUF6534"/>
</dbReference>
<reference evidence="3 4" key="1">
    <citation type="journal article" date="2011" name="J. Gen. Appl. Microbiol.">
        <title>Draft genome sequencing of the enigmatic basidiomycete Mixia osmundae.</title>
        <authorList>
            <person name="Nishida H."/>
            <person name="Nagatsuka Y."/>
            <person name="Sugiyama J."/>
        </authorList>
    </citation>
    <scope>NUCLEOTIDE SEQUENCE [LARGE SCALE GENOMIC DNA]</scope>
    <source>
        <strain evidence="4">CBS 9802 / IAM 14324 / JCM 22182 / KY 12970</strain>
    </source>
</reference>
<feature type="transmembrane region" description="Helical" evidence="1">
    <location>
        <begin position="262"/>
        <end position="281"/>
    </location>
</feature>
<organism evidence="3 4">
    <name type="scientific">Mixia osmundae (strain CBS 9802 / IAM 14324 / JCM 22182 / KY 12970)</name>
    <dbReference type="NCBI Taxonomy" id="764103"/>
    <lineage>
        <taxon>Eukaryota</taxon>
        <taxon>Fungi</taxon>
        <taxon>Dikarya</taxon>
        <taxon>Basidiomycota</taxon>
        <taxon>Pucciniomycotina</taxon>
        <taxon>Mixiomycetes</taxon>
        <taxon>Mixiales</taxon>
        <taxon>Mixiaceae</taxon>
        <taxon>Mixia</taxon>
    </lineage>
</organism>
<dbReference type="eggNOG" id="ENOG502RY7K">
    <property type="taxonomic scope" value="Eukaryota"/>
</dbReference>
<evidence type="ECO:0000313" key="3">
    <source>
        <dbReference type="EMBL" id="GAA93572.1"/>
    </source>
</evidence>
<reference evidence="3 4" key="2">
    <citation type="journal article" date="2012" name="Open Biol.">
        <title>Characteristics of nucleosomes and linker DNA regions on the genome of the basidiomycete Mixia osmundae revealed by mono- and dinucleosome mapping.</title>
        <authorList>
            <person name="Nishida H."/>
            <person name="Kondo S."/>
            <person name="Matsumoto T."/>
            <person name="Suzuki Y."/>
            <person name="Yoshikawa H."/>
            <person name="Taylor T.D."/>
            <person name="Sugiyama J."/>
        </authorList>
    </citation>
    <scope>NUCLEOTIDE SEQUENCE [LARGE SCALE GENOMIC DNA]</scope>
    <source>
        <strain evidence="4">CBS 9802 / IAM 14324 / JCM 22182 / KY 12970</strain>
    </source>
</reference>
<keyword evidence="1" id="KW-0812">Transmembrane</keyword>
<feature type="transmembrane region" description="Helical" evidence="1">
    <location>
        <begin position="226"/>
        <end position="250"/>
    </location>
</feature>
<feature type="transmembrane region" description="Helical" evidence="1">
    <location>
        <begin position="149"/>
        <end position="171"/>
    </location>
</feature>
<feature type="transmembrane region" description="Helical" evidence="1">
    <location>
        <begin position="119"/>
        <end position="137"/>
    </location>
</feature>
<accession>G7DSL2</accession>
<dbReference type="InParanoid" id="G7DSL2"/>
<dbReference type="HOGENOM" id="CLU_509075_0_0_1"/>
<name>G7DSL2_MIXOS</name>
<sequence length="535" mass="57626">MTQKLVSALLKFTNASIASKMVAIASADYATQAHADKVLGPEIAGWALSLMALSYSHARTYDYFRTFRQDRRLVIALVVAITLCTTAVGILNFYCLYFHSVSQLRTDMYISRVIRPSAITSSIASIVAFLTQVYFAERCYRMIGKRGPVLLLVVLPFMLAGAAGGFGVSYVQFKYQGWAASYGPLYIWMQLWLWGNAVSDIIITSALCVALLRSRTESHAPATNALVFRVVTVSLESAGLTTLTAIAAIVSYLPSYASNNASMVFTSVLPMMYAISLLYALNSRSALRAQAEQSSLIAASEGSRTRSFDRRPSYAASRKASVGQMRKHSLAPSYSSPVQRDFPGVGEQTGFGANHTARPETLRIELGGATVLPYLVSPRSEGPCPAYPSRSPAAIAFADPFKSQNEPAAQPTRRPSLAYPRPSVGDIREEVSTITRAGSLSSRPSFSEVARPLFGAQSAIDGRRPSLAPVGRPLYPAEPMPGRSVSISVGPQVIVPAPFGSATRLSAVESVVFVGDLARDSVMFTTVTTTESDKS</sequence>
<feature type="transmembrane region" description="Helical" evidence="1">
    <location>
        <begin position="191"/>
        <end position="214"/>
    </location>
</feature>
<feature type="domain" description="DUF6534" evidence="2">
    <location>
        <begin position="197"/>
        <end position="285"/>
    </location>
</feature>
<evidence type="ECO:0000259" key="2">
    <source>
        <dbReference type="Pfam" id="PF20152"/>
    </source>
</evidence>
<proteinExistence type="predicted"/>
<gene>
    <name evidence="3" type="primary">Mo00216</name>
    <name evidence="3" type="ORF">E5Q_00216</name>
</gene>
<keyword evidence="1" id="KW-1133">Transmembrane helix</keyword>
<protein>
    <recommendedName>
        <fullName evidence="2">DUF6534 domain-containing protein</fullName>
    </recommendedName>
</protein>
<dbReference type="PANTHER" id="PTHR40465">
    <property type="entry name" value="CHROMOSOME 1, WHOLE GENOME SHOTGUN SEQUENCE"/>
    <property type="match status" value="1"/>
</dbReference>